<protein>
    <submittedName>
        <fullName evidence="1">Iron-containing redox enzyme family protein</fullName>
    </submittedName>
</protein>
<reference evidence="1 2" key="1">
    <citation type="submission" date="2020-10" db="EMBL/GenBank/DDBJ databases">
        <title>Connecting structure to function with the recovery of over 1000 high-quality activated sludge metagenome-assembled genomes encoding full-length rRNA genes using long-read sequencing.</title>
        <authorList>
            <person name="Singleton C.M."/>
            <person name="Petriglieri F."/>
            <person name="Kristensen J.M."/>
            <person name="Kirkegaard R.H."/>
            <person name="Michaelsen T.Y."/>
            <person name="Andersen M.H."/>
            <person name="Karst S.M."/>
            <person name="Dueholm M.S."/>
            <person name="Nielsen P.H."/>
            <person name="Albertsen M."/>
        </authorList>
    </citation>
    <scope>NUCLEOTIDE SEQUENCE [LARGE SCALE GENOMIC DNA]</scope>
    <source>
        <strain evidence="1">Lyne_18-Q3-R50-59_MAXAC.006</strain>
    </source>
</reference>
<comment type="caution">
    <text evidence="1">The sequence shown here is derived from an EMBL/GenBank/DDBJ whole genome shotgun (WGS) entry which is preliminary data.</text>
</comment>
<dbReference type="Gene3D" id="1.20.910.10">
    <property type="entry name" value="Heme oxygenase-like"/>
    <property type="match status" value="1"/>
</dbReference>
<dbReference type="SMART" id="SM01236">
    <property type="entry name" value="Haem_oxygenase_2"/>
    <property type="match status" value="1"/>
</dbReference>
<gene>
    <name evidence="1" type="ORF">IPN02_16300</name>
</gene>
<evidence type="ECO:0000313" key="1">
    <source>
        <dbReference type="EMBL" id="MBK9298366.1"/>
    </source>
</evidence>
<dbReference type="InterPro" id="IPR016084">
    <property type="entry name" value="Haem_Oase-like_multi-hlx"/>
</dbReference>
<dbReference type="Proteomes" id="UP000727993">
    <property type="component" value="Unassembled WGS sequence"/>
</dbReference>
<dbReference type="Pfam" id="PF14518">
    <property type="entry name" value="Haem_oxygenas_2"/>
    <property type="match status" value="1"/>
</dbReference>
<evidence type="ECO:0000313" key="2">
    <source>
        <dbReference type="Proteomes" id="UP000727993"/>
    </source>
</evidence>
<proteinExistence type="predicted"/>
<sequence length="328" mass="35667">MTSPLPSAVGTLSDGVCSLLANSVGGGPAPTLDELWEMNPGPFDHDAHLALYVLNELHYTGWAGVDDAWEWDSTVVRWRTALAEWFEHSLWAALGSELADPAAEVRRLLTLDGPSTSLYLAEEGTLDQLVESMILRTPYHGKEADPHTFVIPRLSGSVKRALCDIQAGEYGVGHARSHAELFADALVDLGIDPTPNAHIDLCTGPSLATSNLVSLGALRRRLRGVVLGQLSLFEMDSVVPNGRMVECVDRLGCSDRVRWFFQVHVMADAEHEVQAERAFLIDYPQQEPVQVDNLLLGMRAQSLIDSHLAADLTARWSASSRPAVSAVG</sequence>
<dbReference type="EMBL" id="JADJZA010000008">
    <property type="protein sequence ID" value="MBK9298366.1"/>
    <property type="molecule type" value="Genomic_DNA"/>
</dbReference>
<name>A0A936NES2_9ACTN</name>
<dbReference type="AlphaFoldDB" id="A0A936NES2"/>
<accession>A0A936NES2</accession>
<organism evidence="1 2">
    <name type="scientific">Candidatus Neomicrothrix subdominans</name>
    <dbReference type="NCBI Taxonomy" id="2954438"/>
    <lineage>
        <taxon>Bacteria</taxon>
        <taxon>Bacillati</taxon>
        <taxon>Actinomycetota</taxon>
        <taxon>Acidimicrobiia</taxon>
        <taxon>Acidimicrobiales</taxon>
        <taxon>Microthrixaceae</taxon>
        <taxon>Candidatus Neomicrothrix</taxon>
    </lineage>
</organism>